<protein>
    <recommendedName>
        <fullName evidence="4">Ubiquitin-like protease family profile domain-containing protein</fullName>
    </recommendedName>
</protein>
<dbReference type="SUPFAM" id="SSF54001">
    <property type="entry name" value="Cysteine proteinases"/>
    <property type="match status" value="1"/>
</dbReference>
<dbReference type="GO" id="GO:0008233">
    <property type="term" value="F:peptidase activity"/>
    <property type="evidence" value="ECO:0007669"/>
    <property type="project" value="UniProtKB-KW"/>
</dbReference>
<dbReference type="Gene3D" id="3.40.395.10">
    <property type="entry name" value="Adenoviral Proteinase, Chain A"/>
    <property type="match status" value="1"/>
</dbReference>
<dbReference type="AlphaFoldDB" id="A0ABD2WQY1"/>
<evidence type="ECO:0000313" key="5">
    <source>
        <dbReference type="EMBL" id="KAL3395334.1"/>
    </source>
</evidence>
<dbReference type="GO" id="GO:0006508">
    <property type="term" value="P:proteolysis"/>
    <property type="evidence" value="ECO:0007669"/>
    <property type="project" value="UniProtKB-KW"/>
</dbReference>
<gene>
    <name evidence="5" type="ORF">TKK_010604</name>
</gene>
<keyword evidence="3" id="KW-0378">Hydrolase</keyword>
<accession>A0ABD2WQY1</accession>
<comment type="caution">
    <text evidence="5">The sequence shown here is derived from an EMBL/GenBank/DDBJ whole genome shotgun (WGS) entry which is preliminary data.</text>
</comment>
<dbReference type="PROSITE" id="PS50600">
    <property type="entry name" value="ULP_PROTEASE"/>
    <property type="match status" value="1"/>
</dbReference>
<proteinExistence type="inferred from homology"/>
<sequence>MNLYENRYFLDENDRSKILDGSKLQDIHVDKILFMINKLTNNEFRSTLLAQNLDRIEMVPRNKTHIQIIHSCNDNCKKCIGGHWVCLYFNTKEFFVYDSYRSLDEEEKNKKKELNKAQKLFVKKLFPYIDEYPPVRYPRVQKQKNDNDCGVFAIAFATSLVFQ</sequence>
<evidence type="ECO:0000259" key="4">
    <source>
        <dbReference type="PROSITE" id="PS50600"/>
    </source>
</evidence>
<dbReference type="InterPro" id="IPR038765">
    <property type="entry name" value="Papain-like_cys_pep_sf"/>
</dbReference>
<name>A0ABD2WQY1_9HYME</name>
<keyword evidence="2" id="KW-0645">Protease</keyword>
<dbReference type="EMBL" id="JBJJXI010000083">
    <property type="protein sequence ID" value="KAL3395334.1"/>
    <property type="molecule type" value="Genomic_DNA"/>
</dbReference>
<evidence type="ECO:0000256" key="2">
    <source>
        <dbReference type="ARBA" id="ARBA00022670"/>
    </source>
</evidence>
<comment type="similarity">
    <text evidence="1">Belongs to the peptidase C48 family.</text>
</comment>
<organism evidence="5 6">
    <name type="scientific">Trichogramma kaykai</name>
    <dbReference type="NCBI Taxonomy" id="54128"/>
    <lineage>
        <taxon>Eukaryota</taxon>
        <taxon>Metazoa</taxon>
        <taxon>Ecdysozoa</taxon>
        <taxon>Arthropoda</taxon>
        <taxon>Hexapoda</taxon>
        <taxon>Insecta</taxon>
        <taxon>Pterygota</taxon>
        <taxon>Neoptera</taxon>
        <taxon>Endopterygota</taxon>
        <taxon>Hymenoptera</taxon>
        <taxon>Apocrita</taxon>
        <taxon>Proctotrupomorpha</taxon>
        <taxon>Chalcidoidea</taxon>
        <taxon>Trichogrammatidae</taxon>
        <taxon>Trichogramma</taxon>
    </lineage>
</organism>
<dbReference type="PANTHER" id="PTHR34718">
    <property type="entry name" value="PHD-TYPE DOMAIN-CONTAINING PROTEIN"/>
    <property type="match status" value="1"/>
</dbReference>
<reference evidence="5 6" key="1">
    <citation type="journal article" date="2024" name="bioRxiv">
        <title>A reference genome for Trichogramma kaykai: A tiny desert-dwelling parasitoid wasp with competing sex-ratio distorters.</title>
        <authorList>
            <person name="Culotta J."/>
            <person name="Lindsey A.R."/>
        </authorList>
    </citation>
    <scope>NUCLEOTIDE SEQUENCE [LARGE SCALE GENOMIC DNA]</scope>
    <source>
        <strain evidence="5 6">KSX58</strain>
    </source>
</reference>
<dbReference type="Pfam" id="PF02902">
    <property type="entry name" value="Peptidase_C48"/>
    <property type="match status" value="1"/>
</dbReference>
<evidence type="ECO:0000256" key="3">
    <source>
        <dbReference type="ARBA" id="ARBA00022801"/>
    </source>
</evidence>
<dbReference type="PANTHER" id="PTHR34718:SF2">
    <property type="entry name" value="PHD-TYPE DOMAIN-CONTAINING PROTEIN"/>
    <property type="match status" value="1"/>
</dbReference>
<evidence type="ECO:0000313" key="6">
    <source>
        <dbReference type="Proteomes" id="UP001627154"/>
    </source>
</evidence>
<feature type="domain" description="Ubiquitin-like protease family profile" evidence="4">
    <location>
        <begin position="1"/>
        <end position="160"/>
    </location>
</feature>
<keyword evidence="6" id="KW-1185">Reference proteome</keyword>
<evidence type="ECO:0000256" key="1">
    <source>
        <dbReference type="ARBA" id="ARBA00005234"/>
    </source>
</evidence>
<dbReference type="InterPro" id="IPR003653">
    <property type="entry name" value="Peptidase_C48_C"/>
</dbReference>
<dbReference type="Proteomes" id="UP001627154">
    <property type="component" value="Unassembled WGS sequence"/>
</dbReference>